<feature type="compositionally biased region" description="Low complexity" evidence="1">
    <location>
        <begin position="1"/>
        <end position="22"/>
    </location>
</feature>
<feature type="region of interest" description="Disordered" evidence="1">
    <location>
        <begin position="1"/>
        <end position="52"/>
    </location>
</feature>
<sequence>MVEPTELTGPTGPTGRRQARGTVRGTAGEIKPPEPPDPPGPPKPRPPKPPGAARGALLSLAVDILLPLLVYYAARALGAGQAPALLLSGAPPALRLVAGAVRHRRVDGVDLFLTVLLATAALVSLIGGGPRVLLFKNAALSLAVGGWALATAFTGRPLAFQLGQRLHQGNAARARSGFWRDSAPFRHGLRVLTLLWGAEQLLDGALSTLAAATLPTDTVPLFDRVLSLLLLGLTAGATAVYARRFRIRHALPLFGAPASASAPAPATPPGATAARAPSPSAVRRPG</sequence>
<comment type="caution">
    <text evidence="3">The sequence shown here is derived from an EMBL/GenBank/DDBJ whole genome shotgun (WGS) entry which is preliminary data.</text>
</comment>
<dbReference type="NCBIfam" id="NF041646">
    <property type="entry name" value="VC0807_fam"/>
    <property type="match status" value="1"/>
</dbReference>
<evidence type="ECO:0000256" key="1">
    <source>
        <dbReference type="SAM" id="MobiDB-lite"/>
    </source>
</evidence>
<reference evidence="3 4" key="1">
    <citation type="submission" date="2024-10" db="EMBL/GenBank/DDBJ databases">
        <title>The Natural Products Discovery Center: Release of the First 8490 Sequenced Strains for Exploring Actinobacteria Biosynthetic Diversity.</title>
        <authorList>
            <person name="Kalkreuter E."/>
            <person name="Kautsar S.A."/>
            <person name="Yang D."/>
            <person name="Bader C.D."/>
            <person name="Teijaro C.N."/>
            <person name="Fluegel L."/>
            <person name="Davis C.M."/>
            <person name="Simpson J.R."/>
            <person name="Lauterbach L."/>
            <person name="Steele A.D."/>
            <person name="Gui C."/>
            <person name="Meng S."/>
            <person name="Li G."/>
            <person name="Viehrig K."/>
            <person name="Ye F."/>
            <person name="Su P."/>
            <person name="Kiefer A.F."/>
            <person name="Nichols A."/>
            <person name="Cepeda A.J."/>
            <person name="Yan W."/>
            <person name="Fan B."/>
            <person name="Jiang Y."/>
            <person name="Adhikari A."/>
            <person name="Zheng C.-J."/>
            <person name="Schuster L."/>
            <person name="Cowan T.M."/>
            <person name="Smanski M.J."/>
            <person name="Chevrette M.G."/>
            <person name="De Carvalho L.P.S."/>
            <person name="Shen B."/>
        </authorList>
    </citation>
    <scope>NUCLEOTIDE SEQUENCE [LARGE SCALE GENOMIC DNA]</scope>
    <source>
        <strain evidence="3 4">NPDC048320</strain>
    </source>
</reference>
<protein>
    <submittedName>
        <fullName evidence="3">VC0807 family protein</fullName>
    </submittedName>
</protein>
<keyword evidence="2" id="KW-0472">Membrane</keyword>
<feature type="transmembrane region" description="Helical" evidence="2">
    <location>
        <begin position="55"/>
        <end position="74"/>
    </location>
</feature>
<feature type="region of interest" description="Disordered" evidence="1">
    <location>
        <begin position="258"/>
        <end position="286"/>
    </location>
</feature>
<feature type="transmembrane region" description="Helical" evidence="2">
    <location>
        <begin position="109"/>
        <end position="127"/>
    </location>
</feature>
<feature type="transmembrane region" description="Helical" evidence="2">
    <location>
        <begin position="224"/>
        <end position="242"/>
    </location>
</feature>
<accession>A0ABW7BDQ9</accession>
<evidence type="ECO:0000256" key="2">
    <source>
        <dbReference type="SAM" id="Phobius"/>
    </source>
</evidence>
<keyword evidence="4" id="KW-1185">Reference proteome</keyword>
<gene>
    <name evidence="3" type="ORF">ACGFZB_33815</name>
</gene>
<evidence type="ECO:0000313" key="3">
    <source>
        <dbReference type="EMBL" id="MFG3015328.1"/>
    </source>
</evidence>
<keyword evidence="2" id="KW-0812">Transmembrane</keyword>
<organism evidence="3 4">
    <name type="scientific">Streptomyces cinerochromogenes</name>
    <dbReference type="NCBI Taxonomy" id="66422"/>
    <lineage>
        <taxon>Bacteria</taxon>
        <taxon>Bacillati</taxon>
        <taxon>Actinomycetota</taxon>
        <taxon>Actinomycetes</taxon>
        <taxon>Kitasatosporales</taxon>
        <taxon>Streptomycetaceae</taxon>
        <taxon>Streptomyces</taxon>
    </lineage>
</organism>
<feature type="transmembrane region" description="Helical" evidence="2">
    <location>
        <begin position="133"/>
        <end position="155"/>
    </location>
</feature>
<dbReference type="Proteomes" id="UP001604267">
    <property type="component" value="Unassembled WGS sequence"/>
</dbReference>
<dbReference type="RefSeq" id="WP_392822879.1">
    <property type="nucleotide sequence ID" value="NZ_JBICYV010000019.1"/>
</dbReference>
<dbReference type="EMBL" id="JBICYV010000019">
    <property type="protein sequence ID" value="MFG3015328.1"/>
    <property type="molecule type" value="Genomic_DNA"/>
</dbReference>
<evidence type="ECO:0000313" key="4">
    <source>
        <dbReference type="Proteomes" id="UP001604267"/>
    </source>
</evidence>
<feature type="compositionally biased region" description="Pro residues" evidence="1">
    <location>
        <begin position="33"/>
        <end position="50"/>
    </location>
</feature>
<proteinExistence type="predicted"/>
<keyword evidence="2" id="KW-1133">Transmembrane helix</keyword>
<name>A0ABW7BDQ9_9ACTN</name>